<dbReference type="AlphaFoldDB" id="A0A8E2JD03"/>
<protein>
    <submittedName>
        <fullName evidence="3">Uncharacterized protein</fullName>
    </submittedName>
</protein>
<feature type="signal peptide" evidence="2">
    <location>
        <begin position="1"/>
        <end position="26"/>
    </location>
</feature>
<evidence type="ECO:0000313" key="3">
    <source>
        <dbReference type="EMBL" id="OCK77524.1"/>
    </source>
</evidence>
<proteinExistence type="predicted"/>
<feature type="region of interest" description="Disordered" evidence="1">
    <location>
        <begin position="36"/>
        <end position="66"/>
    </location>
</feature>
<evidence type="ECO:0000256" key="2">
    <source>
        <dbReference type="SAM" id="SignalP"/>
    </source>
</evidence>
<feature type="compositionally biased region" description="Polar residues" evidence="1">
    <location>
        <begin position="39"/>
        <end position="50"/>
    </location>
</feature>
<evidence type="ECO:0000313" key="4">
    <source>
        <dbReference type="Proteomes" id="UP000250266"/>
    </source>
</evidence>
<dbReference type="EMBL" id="KV745121">
    <property type="protein sequence ID" value="OCK77524.1"/>
    <property type="molecule type" value="Genomic_DNA"/>
</dbReference>
<name>A0A8E2JD03_9PEZI</name>
<keyword evidence="4" id="KW-1185">Reference proteome</keyword>
<accession>A0A8E2JD03</accession>
<keyword evidence="2" id="KW-0732">Signal</keyword>
<evidence type="ECO:0000256" key="1">
    <source>
        <dbReference type="SAM" id="MobiDB-lite"/>
    </source>
</evidence>
<reference evidence="3 4" key="1">
    <citation type="journal article" date="2016" name="Nat. Commun.">
        <title>Ectomycorrhizal ecology is imprinted in the genome of the dominant symbiotic fungus Cenococcum geophilum.</title>
        <authorList>
            <consortium name="DOE Joint Genome Institute"/>
            <person name="Peter M."/>
            <person name="Kohler A."/>
            <person name="Ohm R.A."/>
            <person name="Kuo A."/>
            <person name="Krutzmann J."/>
            <person name="Morin E."/>
            <person name="Arend M."/>
            <person name="Barry K.W."/>
            <person name="Binder M."/>
            <person name="Choi C."/>
            <person name="Clum A."/>
            <person name="Copeland A."/>
            <person name="Grisel N."/>
            <person name="Haridas S."/>
            <person name="Kipfer T."/>
            <person name="LaButti K."/>
            <person name="Lindquist E."/>
            <person name="Lipzen A."/>
            <person name="Maire R."/>
            <person name="Meier B."/>
            <person name="Mihaltcheva S."/>
            <person name="Molinier V."/>
            <person name="Murat C."/>
            <person name="Poggeler S."/>
            <person name="Quandt C.A."/>
            <person name="Sperisen C."/>
            <person name="Tritt A."/>
            <person name="Tisserant E."/>
            <person name="Crous P.W."/>
            <person name="Henrissat B."/>
            <person name="Nehls U."/>
            <person name="Egli S."/>
            <person name="Spatafora J.W."/>
            <person name="Grigoriev I.V."/>
            <person name="Martin F.M."/>
        </authorList>
    </citation>
    <scope>NUCLEOTIDE SEQUENCE [LARGE SCALE GENOMIC DNA]</scope>
    <source>
        <strain evidence="3 4">CBS 459.81</strain>
    </source>
</reference>
<organism evidence="3 4">
    <name type="scientific">Lepidopterella palustris CBS 459.81</name>
    <dbReference type="NCBI Taxonomy" id="1314670"/>
    <lineage>
        <taxon>Eukaryota</taxon>
        <taxon>Fungi</taxon>
        <taxon>Dikarya</taxon>
        <taxon>Ascomycota</taxon>
        <taxon>Pezizomycotina</taxon>
        <taxon>Dothideomycetes</taxon>
        <taxon>Pleosporomycetidae</taxon>
        <taxon>Mytilinidiales</taxon>
        <taxon>Argynnaceae</taxon>
        <taxon>Lepidopterella</taxon>
    </lineage>
</organism>
<gene>
    <name evidence="3" type="ORF">K432DRAFT_407249</name>
</gene>
<dbReference type="Proteomes" id="UP000250266">
    <property type="component" value="Unassembled WGS sequence"/>
</dbReference>
<feature type="chain" id="PRO_5034641912" evidence="2">
    <location>
        <begin position="27"/>
        <end position="168"/>
    </location>
</feature>
<sequence>MKRIKSSWKLILLAALELLSIPTVAAYDAAQQGYKGQQDGYNQGKQQGYDQQHKSEGGYDGSKGYGKNNTDSAITLDKTLTIAEISVQAQTVTITESKTMTEATTVTVSEIEQQMVTVDQTVTMTATVTTMEIFTTKAFQLMTTTDHQVVTITESVSHVLSPFHLYRL</sequence>